<dbReference type="SUPFAM" id="SSF50370">
    <property type="entry name" value="Ricin B-like lectins"/>
    <property type="match status" value="1"/>
</dbReference>
<sequence length="446" mass="49691">MQIRLSAGQLTPLLMSDRSFHNMAQSMSHSAKHLFTLGLLALPLHVAQATERIETVTEHDRGEKIAVRVVDGQAMIDDIRIGEWTQVNTYGVPPWQAKLLRGELDENIRTRPLRRLWNGDGVPYEFGADYSEEGKKTFRKAAAVLFRQTGIRLTEEPQRRNRVLLTRHGSECSSELGMTGGIQRVAMTTSCMQSIPDTLHQIGHILGLGHEHQRSDTAIRFNVPAMGTMSATDLPRWYDNWTMIQGIGLLYDTYSVMHYWPREGRESRTPPFTTPSWLTTGTVARLAKLYPGAARRAALAQPVPPANGTIRFVALDRMHCLDSDPALARQAPLRAIGASPTMQRCTAAKPHQTWIYDDRQRIRSAARPDVCLSPRFGLYTIAMEPCRDDASGQQWNILAGRIVSVDFPGAGVAYNESFGIRLHNLGTGPNLPTSETGGFTGDFYLK</sequence>
<evidence type="ECO:0000313" key="3">
    <source>
        <dbReference type="EMBL" id="GGY26244.1"/>
    </source>
</evidence>
<comment type="caution">
    <text evidence="1">Lacks conserved residue(s) required for the propagation of feature annotation.</text>
</comment>
<keyword evidence="1" id="KW-0479">Metal-binding</keyword>
<comment type="caution">
    <text evidence="3">The sequence shown here is derived from an EMBL/GenBank/DDBJ whole genome shotgun (WGS) entry which is preliminary data.</text>
</comment>
<dbReference type="PROSITE" id="PS50231">
    <property type="entry name" value="RICIN_B_LECTIN"/>
    <property type="match status" value="1"/>
</dbReference>
<dbReference type="SUPFAM" id="SSF55486">
    <property type="entry name" value="Metalloproteases ('zincins'), catalytic domain"/>
    <property type="match status" value="1"/>
</dbReference>
<keyword evidence="1" id="KW-0862">Zinc</keyword>
<reference evidence="3" key="1">
    <citation type="journal article" date="2014" name="Int. J. Syst. Evol. Microbiol.">
        <title>Complete genome sequence of Corynebacterium casei LMG S-19264T (=DSM 44701T), isolated from a smear-ripened cheese.</title>
        <authorList>
            <consortium name="US DOE Joint Genome Institute (JGI-PGF)"/>
            <person name="Walter F."/>
            <person name="Albersmeier A."/>
            <person name="Kalinowski J."/>
            <person name="Ruckert C."/>
        </authorList>
    </citation>
    <scope>NUCLEOTIDE SEQUENCE</scope>
    <source>
        <strain evidence="3">KCTC 32182</strain>
    </source>
</reference>
<dbReference type="InterPro" id="IPR001506">
    <property type="entry name" value="Peptidase_M12A"/>
</dbReference>
<dbReference type="AlphaFoldDB" id="A0A918UB25"/>
<dbReference type="Gene3D" id="2.80.10.50">
    <property type="match status" value="1"/>
</dbReference>
<reference evidence="3" key="2">
    <citation type="submission" date="2020-09" db="EMBL/GenBank/DDBJ databases">
        <authorList>
            <person name="Sun Q."/>
            <person name="Kim S."/>
        </authorList>
    </citation>
    <scope>NUCLEOTIDE SEQUENCE</scope>
    <source>
        <strain evidence="3">KCTC 32182</strain>
    </source>
</reference>
<feature type="binding site" evidence="1">
    <location>
        <position position="204"/>
    </location>
    <ligand>
        <name>Zn(2+)</name>
        <dbReference type="ChEBI" id="CHEBI:29105"/>
        <note>catalytic</note>
    </ligand>
</feature>
<dbReference type="Pfam" id="PF01400">
    <property type="entry name" value="Astacin"/>
    <property type="match status" value="1"/>
</dbReference>
<dbReference type="PROSITE" id="PS51864">
    <property type="entry name" value="ASTACIN"/>
    <property type="match status" value="1"/>
</dbReference>
<dbReference type="Gene3D" id="3.40.390.10">
    <property type="entry name" value="Collagenase (Catalytic Domain)"/>
    <property type="match status" value="1"/>
</dbReference>
<dbReference type="GO" id="GO:0008270">
    <property type="term" value="F:zinc ion binding"/>
    <property type="evidence" value="ECO:0007669"/>
    <property type="project" value="UniProtKB-UniRule"/>
</dbReference>
<accession>A0A918UB25</accession>
<dbReference type="SMART" id="SM00235">
    <property type="entry name" value="ZnMc"/>
    <property type="match status" value="1"/>
</dbReference>
<dbReference type="InterPro" id="IPR024079">
    <property type="entry name" value="MetalloPept_cat_dom_sf"/>
</dbReference>
<evidence type="ECO:0000313" key="4">
    <source>
        <dbReference type="Proteomes" id="UP000645257"/>
    </source>
</evidence>
<protein>
    <recommendedName>
        <fullName evidence="2">Peptidase M12A domain-containing protein</fullName>
    </recommendedName>
</protein>
<feature type="binding site" evidence="1">
    <location>
        <position position="200"/>
    </location>
    <ligand>
        <name>Zn(2+)</name>
        <dbReference type="ChEBI" id="CHEBI:29105"/>
        <note>catalytic</note>
    </ligand>
</feature>
<dbReference type="Proteomes" id="UP000645257">
    <property type="component" value="Unassembled WGS sequence"/>
</dbReference>
<dbReference type="GO" id="GO:0004222">
    <property type="term" value="F:metalloendopeptidase activity"/>
    <property type="evidence" value="ECO:0007669"/>
    <property type="project" value="InterPro"/>
</dbReference>
<gene>
    <name evidence="3" type="ORF">GCM10011289_32360</name>
</gene>
<feature type="domain" description="Peptidase M12A" evidence="2">
    <location>
        <begin position="106"/>
        <end position="292"/>
    </location>
</feature>
<evidence type="ECO:0000256" key="1">
    <source>
        <dbReference type="PROSITE-ProRule" id="PRU01211"/>
    </source>
</evidence>
<organism evidence="3 4">
    <name type="scientific">Paludibacterium paludis</name>
    <dbReference type="NCBI Taxonomy" id="1225769"/>
    <lineage>
        <taxon>Bacteria</taxon>
        <taxon>Pseudomonadati</taxon>
        <taxon>Pseudomonadota</taxon>
        <taxon>Betaproteobacteria</taxon>
        <taxon>Neisseriales</taxon>
        <taxon>Chromobacteriaceae</taxon>
        <taxon>Paludibacterium</taxon>
    </lineage>
</organism>
<evidence type="ECO:0000259" key="2">
    <source>
        <dbReference type="PROSITE" id="PS51864"/>
    </source>
</evidence>
<dbReference type="EMBL" id="BMYX01000022">
    <property type="protein sequence ID" value="GGY26244.1"/>
    <property type="molecule type" value="Genomic_DNA"/>
</dbReference>
<dbReference type="InterPro" id="IPR035992">
    <property type="entry name" value="Ricin_B-like_lectins"/>
</dbReference>
<feature type="binding site" evidence="1">
    <location>
        <position position="210"/>
    </location>
    <ligand>
        <name>Zn(2+)</name>
        <dbReference type="ChEBI" id="CHEBI:29105"/>
        <note>catalytic</note>
    </ligand>
</feature>
<dbReference type="PANTHER" id="PTHR10127">
    <property type="entry name" value="DISCOIDIN, CUB, EGF, LAMININ , AND ZINC METALLOPROTEASE DOMAIN CONTAINING"/>
    <property type="match status" value="1"/>
</dbReference>
<comment type="cofactor">
    <cofactor evidence="1">
        <name>Zn(2+)</name>
        <dbReference type="ChEBI" id="CHEBI:29105"/>
    </cofactor>
    <text evidence="1">Binds 1 zinc ion per subunit.</text>
</comment>
<proteinExistence type="predicted"/>
<keyword evidence="4" id="KW-1185">Reference proteome</keyword>
<dbReference type="InterPro" id="IPR006026">
    <property type="entry name" value="Peptidase_Metallo"/>
</dbReference>
<name>A0A918UB25_9NEIS</name>
<dbReference type="GO" id="GO:0006508">
    <property type="term" value="P:proteolysis"/>
    <property type="evidence" value="ECO:0007669"/>
    <property type="project" value="InterPro"/>
</dbReference>
<dbReference type="PANTHER" id="PTHR10127:SF850">
    <property type="entry name" value="METALLOENDOPEPTIDASE"/>
    <property type="match status" value="1"/>
</dbReference>